<dbReference type="InterPro" id="IPR007750">
    <property type="entry name" value="DUF674"/>
</dbReference>
<evidence type="ECO:0000313" key="2">
    <source>
        <dbReference type="Proteomes" id="UP000541444"/>
    </source>
</evidence>
<accession>A0A7J7N1A1</accession>
<name>A0A7J7N1A1_9MAGN</name>
<proteinExistence type="predicted"/>
<dbReference type="Proteomes" id="UP000541444">
    <property type="component" value="Unassembled WGS sequence"/>
</dbReference>
<dbReference type="AlphaFoldDB" id="A0A7J7N1A1"/>
<organism evidence="1 2">
    <name type="scientific">Kingdonia uniflora</name>
    <dbReference type="NCBI Taxonomy" id="39325"/>
    <lineage>
        <taxon>Eukaryota</taxon>
        <taxon>Viridiplantae</taxon>
        <taxon>Streptophyta</taxon>
        <taxon>Embryophyta</taxon>
        <taxon>Tracheophyta</taxon>
        <taxon>Spermatophyta</taxon>
        <taxon>Magnoliopsida</taxon>
        <taxon>Ranunculales</taxon>
        <taxon>Circaeasteraceae</taxon>
        <taxon>Kingdonia</taxon>
    </lineage>
</organism>
<sequence>MEWTIPRSRDLAIAFHFLQGKTLVQFIISAFSKNATIRLKMLVDREHNRVVFAESQKDFVDILLSFFTLPIGTIIRLLRKQPQPLRMGCLNSLYEGLENLEAAYFKNDICKNMLLRPRNPYADECRKLKLNIDDTEPTKYYLCKNYQSDISRGKHLHSGGDSLSIFGNMRCKCRQPMDHEVCLEDNGVEKEDNGDEGVFVAGTSTFIITDDLQIMPMSTAASLALMKNLNVMDMKALEEMNFDVTLEQKLYHPDLVCFQRRYPIQTSRLEDISIVDKKIAFKITVRKSIQKVLFAEAEEDFINFLFSLLTFPLGSVLNFSGPTSLWGSISNLWSSVEDCNYRYTLRKNDGFLYSVYIGTLTTTNTTTNHYSSNRISKFISVLNSKSSTSPMGGGYMTGPSTFMVTDDLVVTPLSPISVFSFLESQNVPVDDLEQRMVSMGIEEALRLLEACFISQSALTKVFVSQKGSKQQK</sequence>
<comment type="caution">
    <text evidence="1">The sequence shown here is derived from an EMBL/GenBank/DDBJ whole genome shotgun (WGS) entry which is preliminary data.</text>
</comment>
<gene>
    <name evidence="1" type="ORF">GIB67_007610</name>
</gene>
<dbReference type="EMBL" id="JACGCM010001144">
    <property type="protein sequence ID" value="KAF6160969.1"/>
    <property type="molecule type" value="Genomic_DNA"/>
</dbReference>
<protein>
    <recommendedName>
        <fullName evidence="3">DUF674 family protein</fullName>
    </recommendedName>
</protein>
<keyword evidence="2" id="KW-1185">Reference proteome</keyword>
<evidence type="ECO:0000313" key="1">
    <source>
        <dbReference type="EMBL" id="KAF6160969.1"/>
    </source>
</evidence>
<dbReference type="OrthoDB" id="1277335at2759"/>
<evidence type="ECO:0008006" key="3">
    <source>
        <dbReference type="Google" id="ProtNLM"/>
    </source>
</evidence>
<reference evidence="1 2" key="1">
    <citation type="journal article" date="2020" name="IScience">
        <title>Genome Sequencing of the Endangered Kingdonia uniflora (Circaeasteraceae, Ranunculales) Reveals Potential Mechanisms of Evolutionary Specialization.</title>
        <authorList>
            <person name="Sun Y."/>
            <person name="Deng T."/>
            <person name="Zhang A."/>
            <person name="Moore M.J."/>
            <person name="Landis J.B."/>
            <person name="Lin N."/>
            <person name="Zhang H."/>
            <person name="Zhang X."/>
            <person name="Huang J."/>
            <person name="Zhang X."/>
            <person name="Sun H."/>
            <person name="Wang H."/>
        </authorList>
    </citation>
    <scope>NUCLEOTIDE SEQUENCE [LARGE SCALE GENOMIC DNA]</scope>
    <source>
        <strain evidence="1">TB1705</strain>
        <tissue evidence="1">Leaf</tissue>
    </source>
</reference>
<dbReference type="PANTHER" id="PTHR33103">
    <property type="entry name" value="OS01G0153900 PROTEIN"/>
    <property type="match status" value="1"/>
</dbReference>
<dbReference type="PANTHER" id="PTHR33103:SF27">
    <property type="entry name" value="OS04G0594700 PROTEIN"/>
    <property type="match status" value="1"/>
</dbReference>
<dbReference type="Pfam" id="PF05056">
    <property type="entry name" value="DUF674"/>
    <property type="match status" value="2"/>
</dbReference>